<protein>
    <recommendedName>
        <fullName evidence="2">diguanylate cyclase</fullName>
        <ecNumber evidence="2">2.7.7.65</ecNumber>
    </recommendedName>
</protein>
<reference evidence="6 7" key="1">
    <citation type="submission" date="2016-10" db="EMBL/GenBank/DDBJ databases">
        <authorList>
            <person name="de Groot N.N."/>
        </authorList>
    </citation>
    <scope>NUCLEOTIDE SEQUENCE [LARGE SCALE GENOMIC DNA]</scope>
    <source>
        <strain evidence="6 7">DSM 14789</strain>
    </source>
</reference>
<dbReference type="InterPro" id="IPR000160">
    <property type="entry name" value="GGDEF_dom"/>
</dbReference>
<keyword evidence="4" id="KW-1133">Transmembrane helix</keyword>
<comment type="cofactor">
    <cofactor evidence="1">
        <name>Mg(2+)</name>
        <dbReference type="ChEBI" id="CHEBI:18420"/>
    </cofactor>
</comment>
<sequence>MSYRRLLPAFTGLLLAAGILLWFIARAGTSASLGVFSELDIGVQLGLFGGVLLAMLMASVALIQCQIARPLHRLVNYVKHQQDGDRGEPPKSLMRRQDDIALLTKKIQRLLVTLREQNEQLLEQTLNDPLTGLGNRRLLEQRLNTALPLSRRRMAPLSALMIDVDHFKPYNDHYGHLAGDDCLIEIANVLRDIFRRDTDIVVRLGGEEFVVVLLDVELDEAVRLAEAMRGMLQAVGIPHVESPTAPVVTVSIGVATAQPGTPIDVENLIACADAALYQCKARGRNCITSCIVNVDMTPASVSVLG</sequence>
<evidence type="ECO:0000313" key="7">
    <source>
        <dbReference type="Proteomes" id="UP000198654"/>
    </source>
</evidence>
<organism evidence="6 7">
    <name type="scientific">Modicisalibacter muralis</name>
    <dbReference type="NCBI Taxonomy" id="119000"/>
    <lineage>
        <taxon>Bacteria</taxon>
        <taxon>Pseudomonadati</taxon>
        <taxon>Pseudomonadota</taxon>
        <taxon>Gammaproteobacteria</taxon>
        <taxon>Oceanospirillales</taxon>
        <taxon>Halomonadaceae</taxon>
        <taxon>Modicisalibacter</taxon>
    </lineage>
</organism>
<accession>A0A1G9M5R2</accession>
<dbReference type="CDD" id="cd01949">
    <property type="entry name" value="GGDEF"/>
    <property type="match status" value="1"/>
</dbReference>
<dbReference type="AlphaFoldDB" id="A0A1G9M5R2"/>
<evidence type="ECO:0000259" key="5">
    <source>
        <dbReference type="PROSITE" id="PS50887"/>
    </source>
</evidence>
<evidence type="ECO:0000256" key="1">
    <source>
        <dbReference type="ARBA" id="ARBA00001946"/>
    </source>
</evidence>
<dbReference type="PANTHER" id="PTHR45138">
    <property type="entry name" value="REGULATORY COMPONENTS OF SENSORY TRANSDUCTION SYSTEM"/>
    <property type="match status" value="1"/>
</dbReference>
<dbReference type="PANTHER" id="PTHR45138:SF9">
    <property type="entry name" value="DIGUANYLATE CYCLASE DGCM-RELATED"/>
    <property type="match status" value="1"/>
</dbReference>
<keyword evidence="7" id="KW-1185">Reference proteome</keyword>
<dbReference type="Gene3D" id="3.30.70.270">
    <property type="match status" value="1"/>
</dbReference>
<feature type="domain" description="GGDEF" evidence="5">
    <location>
        <begin position="155"/>
        <end position="292"/>
    </location>
</feature>
<dbReference type="SMART" id="SM00267">
    <property type="entry name" value="GGDEF"/>
    <property type="match status" value="1"/>
</dbReference>
<keyword evidence="4" id="KW-0812">Transmembrane</keyword>
<evidence type="ECO:0000313" key="6">
    <source>
        <dbReference type="EMBL" id="SDL69642.1"/>
    </source>
</evidence>
<dbReference type="InterPro" id="IPR029787">
    <property type="entry name" value="Nucleotide_cyclase"/>
</dbReference>
<dbReference type="GO" id="GO:0043709">
    <property type="term" value="P:cell adhesion involved in single-species biofilm formation"/>
    <property type="evidence" value="ECO:0007669"/>
    <property type="project" value="TreeGrafter"/>
</dbReference>
<evidence type="ECO:0000256" key="3">
    <source>
        <dbReference type="ARBA" id="ARBA00034247"/>
    </source>
</evidence>
<dbReference type="GO" id="GO:0052621">
    <property type="term" value="F:diguanylate cyclase activity"/>
    <property type="evidence" value="ECO:0007669"/>
    <property type="project" value="UniProtKB-EC"/>
</dbReference>
<dbReference type="FunFam" id="3.30.70.270:FF:000001">
    <property type="entry name" value="Diguanylate cyclase domain protein"/>
    <property type="match status" value="1"/>
</dbReference>
<keyword evidence="4" id="KW-0472">Membrane</keyword>
<evidence type="ECO:0000256" key="2">
    <source>
        <dbReference type="ARBA" id="ARBA00012528"/>
    </source>
</evidence>
<dbReference type="EMBL" id="FNGI01000006">
    <property type="protein sequence ID" value="SDL69642.1"/>
    <property type="molecule type" value="Genomic_DNA"/>
</dbReference>
<dbReference type="Proteomes" id="UP000198654">
    <property type="component" value="Unassembled WGS sequence"/>
</dbReference>
<dbReference type="GO" id="GO:0005886">
    <property type="term" value="C:plasma membrane"/>
    <property type="evidence" value="ECO:0007669"/>
    <property type="project" value="TreeGrafter"/>
</dbReference>
<proteinExistence type="predicted"/>
<evidence type="ECO:0000256" key="4">
    <source>
        <dbReference type="SAM" id="Phobius"/>
    </source>
</evidence>
<dbReference type="Gene3D" id="6.10.340.10">
    <property type="match status" value="1"/>
</dbReference>
<feature type="transmembrane region" description="Helical" evidence="4">
    <location>
        <begin position="41"/>
        <end position="63"/>
    </location>
</feature>
<comment type="catalytic activity">
    <reaction evidence="3">
        <text>2 GTP = 3',3'-c-di-GMP + 2 diphosphate</text>
        <dbReference type="Rhea" id="RHEA:24898"/>
        <dbReference type="ChEBI" id="CHEBI:33019"/>
        <dbReference type="ChEBI" id="CHEBI:37565"/>
        <dbReference type="ChEBI" id="CHEBI:58805"/>
        <dbReference type="EC" id="2.7.7.65"/>
    </reaction>
</comment>
<dbReference type="OrthoDB" id="9812260at2"/>
<gene>
    <name evidence="6" type="ORF">SAMN05661010_02318</name>
</gene>
<dbReference type="SUPFAM" id="SSF55073">
    <property type="entry name" value="Nucleotide cyclase"/>
    <property type="match status" value="1"/>
</dbReference>
<dbReference type="GO" id="GO:1902201">
    <property type="term" value="P:negative regulation of bacterial-type flagellum-dependent cell motility"/>
    <property type="evidence" value="ECO:0007669"/>
    <property type="project" value="TreeGrafter"/>
</dbReference>
<dbReference type="RefSeq" id="WP_089728713.1">
    <property type="nucleotide sequence ID" value="NZ_FNGI01000006.1"/>
</dbReference>
<dbReference type="NCBIfam" id="TIGR00254">
    <property type="entry name" value="GGDEF"/>
    <property type="match status" value="1"/>
</dbReference>
<name>A0A1G9M5R2_9GAMM</name>
<dbReference type="PROSITE" id="PS50887">
    <property type="entry name" value="GGDEF"/>
    <property type="match status" value="1"/>
</dbReference>
<dbReference type="InterPro" id="IPR043128">
    <property type="entry name" value="Rev_trsase/Diguanyl_cyclase"/>
</dbReference>
<dbReference type="EC" id="2.7.7.65" evidence="2"/>
<dbReference type="Pfam" id="PF00990">
    <property type="entry name" value="GGDEF"/>
    <property type="match status" value="1"/>
</dbReference>
<dbReference type="InterPro" id="IPR050469">
    <property type="entry name" value="Diguanylate_Cyclase"/>
</dbReference>
<dbReference type="STRING" id="119000.SAMN05661010_02318"/>